<name>A0ABT8L0Y8_9BACT</name>
<evidence type="ECO:0000313" key="3">
    <source>
        <dbReference type="Proteomes" id="UP001172083"/>
    </source>
</evidence>
<accession>A0ABT8L0Y8</accession>
<reference evidence="2" key="1">
    <citation type="submission" date="2023-06" db="EMBL/GenBank/DDBJ databases">
        <title>Genomic of Agaribacillus aureum.</title>
        <authorList>
            <person name="Wang G."/>
        </authorList>
    </citation>
    <scope>NUCLEOTIDE SEQUENCE</scope>
    <source>
        <strain evidence="2">BMA12</strain>
    </source>
</reference>
<comment type="caution">
    <text evidence="2">The sequence shown here is derived from an EMBL/GenBank/DDBJ whole genome shotgun (WGS) entry which is preliminary data.</text>
</comment>
<sequence>MKFKLSLICFLAFLSMLCPYFGMCGNGGEDSGDKGGKKKKAADKGIDLLFPRARFFQLTYRNYPFASATQNGETDSNEEGEGHVVKTKLLFPLMLSSKFKLIGQVGYQREWVNIPESAGGFGNVDFQKVNFALIGEKKLKNDKFLLGILSTASKSEKTSFKNIPAPNSFSATVMVGKEFGAYNKLGFGVSSGVEMGRVRLSPILAINKKIDQRNFIDALLPKSITYRHLMSNKFYFYSSIEADKFNYQLVDHRTFMGSSNLELRRTEVSLNFGLEREIHDWLWMSFNMGLTKPVRNIILERGDRSRNDLSTFNDHIQPIVSVSLFAVIPQKLAKKFARR</sequence>
<gene>
    <name evidence="2" type="ORF">QQ020_05065</name>
</gene>
<keyword evidence="1" id="KW-0732">Signal</keyword>
<feature type="chain" id="PRO_5047099464" description="Transporter" evidence="1">
    <location>
        <begin position="25"/>
        <end position="339"/>
    </location>
</feature>
<protein>
    <recommendedName>
        <fullName evidence="4">Transporter</fullName>
    </recommendedName>
</protein>
<evidence type="ECO:0008006" key="4">
    <source>
        <dbReference type="Google" id="ProtNLM"/>
    </source>
</evidence>
<proteinExistence type="predicted"/>
<organism evidence="2 3">
    <name type="scientific">Agaribacillus aureus</name>
    <dbReference type="NCBI Taxonomy" id="3051825"/>
    <lineage>
        <taxon>Bacteria</taxon>
        <taxon>Pseudomonadati</taxon>
        <taxon>Bacteroidota</taxon>
        <taxon>Cytophagia</taxon>
        <taxon>Cytophagales</taxon>
        <taxon>Splendidivirgaceae</taxon>
        <taxon>Agaribacillus</taxon>
    </lineage>
</organism>
<dbReference type="RefSeq" id="WP_346756739.1">
    <property type="nucleotide sequence ID" value="NZ_JAUJEB010000001.1"/>
</dbReference>
<evidence type="ECO:0000256" key="1">
    <source>
        <dbReference type="SAM" id="SignalP"/>
    </source>
</evidence>
<dbReference type="EMBL" id="JAUJEB010000001">
    <property type="protein sequence ID" value="MDN5211405.1"/>
    <property type="molecule type" value="Genomic_DNA"/>
</dbReference>
<keyword evidence="3" id="KW-1185">Reference proteome</keyword>
<feature type="signal peptide" evidence="1">
    <location>
        <begin position="1"/>
        <end position="24"/>
    </location>
</feature>
<evidence type="ECO:0000313" key="2">
    <source>
        <dbReference type="EMBL" id="MDN5211405.1"/>
    </source>
</evidence>
<dbReference type="Proteomes" id="UP001172083">
    <property type="component" value="Unassembled WGS sequence"/>
</dbReference>